<feature type="compositionally biased region" description="Polar residues" evidence="2">
    <location>
        <begin position="201"/>
        <end position="211"/>
    </location>
</feature>
<dbReference type="RefSeq" id="XP_022586285.1">
    <property type="nucleotide sequence ID" value="XM_022721444.1"/>
</dbReference>
<reference evidence="4" key="1">
    <citation type="journal article" date="2017" name="Genome Biol.">
        <title>Comparative genomics reveals high biological diversity and specific adaptations in the industrially and medically important fungal genus Aspergillus.</title>
        <authorList>
            <person name="de Vries R.P."/>
            <person name="Riley R."/>
            <person name="Wiebenga A."/>
            <person name="Aguilar-Osorio G."/>
            <person name="Amillis S."/>
            <person name="Uchima C.A."/>
            <person name="Anderluh G."/>
            <person name="Asadollahi M."/>
            <person name="Askin M."/>
            <person name="Barry K."/>
            <person name="Battaglia E."/>
            <person name="Bayram O."/>
            <person name="Benocci T."/>
            <person name="Braus-Stromeyer S.A."/>
            <person name="Caldana C."/>
            <person name="Canovas D."/>
            <person name="Cerqueira G.C."/>
            <person name="Chen F."/>
            <person name="Chen W."/>
            <person name="Choi C."/>
            <person name="Clum A."/>
            <person name="Dos Santos R.A."/>
            <person name="Damasio A.R."/>
            <person name="Diallinas G."/>
            <person name="Emri T."/>
            <person name="Fekete E."/>
            <person name="Flipphi M."/>
            <person name="Freyberg S."/>
            <person name="Gallo A."/>
            <person name="Gournas C."/>
            <person name="Habgood R."/>
            <person name="Hainaut M."/>
            <person name="Harispe M.L."/>
            <person name="Henrissat B."/>
            <person name="Hilden K.S."/>
            <person name="Hope R."/>
            <person name="Hossain A."/>
            <person name="Karabika E."/>
            <person name="Karaffa L."/>
            <person name="Karanyi Z."/>
            <person name="Krasevec N."/>
            <person name="Kuo A."/>
            <person name="Kusch H."/>
            <person name="LaButti K."/>
            <person name="Lagendijk E.L."/>
            <person name="Lapidus A."/>
            <person name="Levasseur A."/>
            <person name="Lindquist E."/>
            <person name="Lipzen A."/>
            <person name="Logrieco A.F."/>
            <person name="MacCabe A."/>
            <person name="Maekelae M.R."/>
            <person name="Malavazi I."/>
            <person name="Melin P."/>
            <person name="Meyer V."/>
            <person name="Mielnichuk N."/>
            <person name="Miskei M."/>
            <person name="Molnar A.P."/>
            <person name="Mule G."/>
            <person name="Ngan C.Y."/>
            <person name="Orejas M."/>
            <person name="Orosz E."/>
            <person name="Ouedraogo J.P."/>
            <person name="Overkamp K.M."/>
            <person name="Park H.-S."/>
            <person name="Perrone G."/>
            <person name="Piumi F."/>
            <person name="Punt P.J."/>
            <person name="Ram A.F."/>
            <person name="Ramon A."/>
            <person name="Rauscher S."/>
            <person name="Record E."/>
            <person name="Riano-Pachon D.M."/>
            <person name="Robert V."/>
            <person name="Roehrig J."/>
            <person name="Ruller R."/>
            <person name="Salamov A."/>
            <person name="Salih N.S."/>
            <person name="Samson R.A."/>
            <person name="Sandor E."/>
            <person name="Sanguinetti M."/>
            <person name="Schuetze T."/>
            <person name="Sepcic K."/>
            <person name="Shelest E."/>
            <person name="Sherlock G."/>
            <person name="Sophianopoulou V."/>
            <person name="Squina F.M."/>
            <person name="Sun H."/>
            <person name="Susca A."/>
            <person name="Todd R.B."/>
            <person name="Tsang A."/>
            <person name="Unkles S.E."/>
            <person name="van de Wiele N."/>
            <person name="van Rossen-Uffink D."/>
            <person name="Oliveira J.V."/>
            <person name="Vesth T.C."/>
            <person name="Visser J."/>
            <person name="Yu J.-H."/>
            <person name="Zhou M."/>
            <person name="Andersen M.R."/>
            <person name="Archer D.B."/>
            <person name="Baker S.E."/>
            <person name="Benoit I."/>
            <person name="Brakhage A.A."/>
            <person name="Braus G.H."/>
            <person name="Fischer R."/>
            <person name="Frisvad J.C."/>
            <person name="Goldman G.H."/>
            <person name="Houbraken J."/>
            <person name="Oakley B."/>
            <person name="Pocsi I."/>
            <person name="Scazzocchio C."/>
            <person name="Seiboth B."/>
            <person name="vanKuyk P.A."/>
            <person name="Wortman J."/>
            <person name="Dyer P.S."/>
            <person name="Grigoriev I.V."/>
        </authorList>
    </citation>
    <scope>NUCLEOTIDE SEQUENCE [LARGE SCALE GENOMIC DNA]</scope>
    <source>
        <strain evidence="4">CBS 506.65</strain>
    </source>
</reference>
<feature type="region of interest" description="Disordered" evidence="2">
    <location>
        <begin position="381"/>
        <end position="425"/>
    </location>
</feature>
<dbReference type="EMBL" id="KV878336">
    <property type="protein sequence ID" value="OJJ51775.1"/>
    <property type="molecule type" value="Genomic_DNA"/>
</dbReference>
<evidence type="ECO:0000313" key="3">
    <source>
        <dbReference type="EMBL" id="OJJ51775.1"/>
    </source>
</evidence>
<protein>
    <submittedName>
        <fullName evidence="3">Uncharacterized protein</fullName>
    </submittedName>
</protein>
<proteinExistence type="predicted"/>
<dbReference type="GeneID" id="34607909"/>
<accession>A0A1L9SX62</accession>
<feature type="compositionally biased region" description="Low complexity" evidence="2">
    <location>
        <begin position="154"/>
        <end position="177"/>
    </location>
</feature>
<dbReference type="VEuPathDB" id="FungiDB:ASPZODRAFT_12584"/>
<dbReference type="OrthoDB" id="2555519at2759"/>
<dbReference type="Proteomes" id="UP000184188">
    <property type="component" value="Unassembled WGS sequence"/>
</dbReference>
<feature type="compositionally biased region" description="Basic and acidic residues" evidence="2">
    <location>
        <begin position="584"/>
        <end position="593"/>
    </location>
</feature>
<feature type="compositionally biased region" description="Acidic residues" evidence="2">
    <location>
        <begin position="550"/>
        <end position="577"/>
    </location>
</feature>
<feature type="compositionally biased region" description="Polar residues" evidence="2">
    <location>
        <begin position="60"/>
        <end position="79"/>
    </location>
</feature>
<keyword evidence="1" id="KW-0175">Coiled coil</keyword>
<feature type="region of interest" description="Disordered" evidence="2">
    <location>
        <begin position="653"/>
        <end position="690"/>
    </location>
</feature>
<feature type="region of interest" description="Disordered" evidence="2">
    <location>
        <begin position="515"/>
        <end position="593"/>
    </location>
</feature>
<name>A0A1L9SX62_9EURO</name>
<feature type="region of interest" description="Disordered" evidence="2">
    <location>
        <begin position="1"/>
        <end position="336"/>
    </location>
</feature>
<dbReference type="PANTHER" id="PTHR38701">
    <property type="entry name" value="CHROMOSOME 8, WHOLE GENOME SHOTGUN SEQUENCE"/>
    <property type="match status" value="1"/>
</dbReference>
<evidence type="ECO:0000256" key="2">
    <source>
        <dbReference type="SAM" id="MobiDB-lite"/>
    </source>
</evidence>
<keyword evidence="4" id="KW-1185">Reference proteome</keyword>
<dbReference type="PANTHER" id="PTHR38701:SF1">
    <property type="entry name" value="UP-REGULATED DURING SEPTATION PROTEIN 1 DOMAIN-CONTAINING PROTEIN"/>
    <property type="match status" value="1"/>
</dbReference>
<dbReference type="AlphaFoldDB" id="A0A1L9SX62"/>
<feature type="compositionally biased region" description="Pro residues" evidence="2">
    <location>
        <begin position="253"/>
        <end position="262"/>
    </location>
</feature>
<organism evidence="3 4">
    <name type="scientific">Penicilliopsis zonata CBS 506.65</name>
    <dbReference type="NCBI Taxonomy" id="1073090"/>
    <lineage>
        <taxon>Eukaryota</taxon>
        <taxon>Fungi</taxon>
        <taxon>Dikarya</taxon>
        <taxon>Ascomycota</taxon>
        <taxon>Pezizomycotina</taxon>
        <taxon>Eurotiomycetes</taxon>
        <taxon>Eurotiomycetidae</taxon>
        <taxon>Eurotiales</taxon>
        <taxon>Aspergillaceae</taxon>
        <taxon>Penicilliopsis</taxon>
    </lineage>
</organism>
<evidence type="ECO:0000256" key="1">
    <source>
        <dbReference type="SAM" id="Coils"/>
    </source>
</evidence>
<feature type="coiled-coil region" evidence="1">
    <location>
        <begin position="480"/>
        <end position="507"/>
    </location>
</feature>
<sequence length="690" mass="75439">MKSSRILPACPHHLPQQSIGLSDHRPFGTRSSWPVPPCSQPAARTRNAMIYTRRRVRPSNPATMTSDKQPQQKPFTPSLSAAFHRSNNKSPLTPKLATASTYHHSPRYPSSEHPSALSSSRDDLVPTAATPCPVYLAANVTPRSGPRSSRRDGVVSSPSSAQHSPQPSISQQQQQASLRSNGGGYRVERSPVRGTVRSEPSRNSRPKTVTENNNNTHNSNGQYLFPGPSAPQMFFHASDAWSATGSDSDAPRPRPSVKPPHPTTFIYANGEEEQKPPSLLPTKDSGSTVSSVKRRSFGIPRPTATGKQPHTAPSPHLKSPKVVTDASSRLSSEDARPQIHSLVGNPVENIATLQTTSSLLNSLHDRQHHPPTSHHAKAVSIDLGNFGSPPREREGLRPSPLLASPSGLKNNHSDESVSSEPITGLRHRVFSNGSTVSLVDTHSHLPLQSPVRTETPRLPAVDPAVNARTERKILDLEISNSSLLAINRTLEREMRKQNAELRRYRRLSRSGRLSVAADSTRSFSGTALPAFSEGDEAPGSERSSSRSPEEDPSEFSDDDEEEEEDDEDDENSIEDESVLSPESLAEHDAKHREADEKRFKIDLSKHQELLVDSQKMNQSLKRCLGWTEELIKEARKALEYHVHISDVELGGRVLSPEELPDGGESGRGLLSPSAGLPTMFSSDLDEDLSI</sequence>
<dbReference type="STRING" id="1073090.A0A1L9SX62"/>
<gene>
    <name evidence="3" type="ORF">ASPZODRAFT_12584</name>
</gene>
<evidence type="ECO:0000313" key="4">
    <source>
        <dbReference type="Proteomes" id="UP000184188"/>
    </source>
</evidence>